<dbReference type="RefSeq" id="WP_132333413.1">
    <property type="nucleotide sequence ID" value="NZ_SLWM01000015.1"/>
</dbReference>
<sequence length="176" mass="19636">AGVKRTLLDTGEDRRTLTKAGNEHLLDTEGSHVRSFRWQDVVVFEWHGWAVVVASPGVEDDEDADNRSAGILSAVQEYLNGQAPVVNEVLDWRWQNGQMHVWVAGCHNHPTMKPHVVWTRIGLLAPGSYGVLHSIYHGVDRDWSRRVLRRGAVQVEVEENLSPHVGQVEDPEPGAG</sequence>
<keyword evidence="2" id="KW-1185">Reference proteome</keyword>
<dbReference type="EMBL" id="SLWM01000015">
    <property type="protein sequence ID" value="TCO17167.1"/>
    <property type="molecule type" value="Genomic_DNA"/>
</dbReference>
<feature type="non-terminal residue" evidence="1">
    <location>
        <position position="1"/>
    </location>
</feature>
<evidence type="ECO:0000313" key="1">
    <source>
        <dbReference type="EMBL" id="TCO17167.1"/>
    </source>
</evidence>
<proteinExistence type="predicted"/>
<evidence type="ECO:0000313" key="2">
    <source>
        <dbReference type="Proteomes" id="UP000295818"/>
    </source>
</evidence>
<accession>A0ABY2BFS5</accession>
<gene>
    <name evidence="1" type="ORF">EV644_115189</name>
</gene>
<dbReference type="InterPro" id="IPR028965">
    <property type="entry name" value="Imm7"/>
</dbReference>
<comment type="caution">
    <text evidence="1">The sequence shown here is derived from an EMBL/GenBank/DDBJ whole genome shotgun (WGS) entry which is preliminary data.</text>
</comment>
<dbReference type="Pfam" id="PF15585">
    <property type="entry name" value="Imm7"/>
    <property type="match status" value="1"/>
</dbReference>
<protein>
    <submittedName>
        <fullName evidence="1">Immunity protein 7 of polymorphic toxin system</fullName>
    </submittedName>
</protein>
<reference evidence="1 2" key="1">
    <citation type="journal article" date="2015" name="Stand. Genomic Sci.">
        <title>Genomic Encyclopedia of Bacterial and Archaeal Type Strains, Phase III: the genomes of soil and plant-associated and newly described type strains.</title>
        <authorList>
            <person name="Whitman W.B."/>
            <person name="Woyke T."/>
            <person name="Klenk H.P."/>
            <person name="Zhou Y."/>
            <person name="Lilburn T.G."/>
            <person name="Beck B.J."/>
            <person name="De Vos P."/>
            <person name="Vandamme P."/>
            <person name="Eisen J.A."/>
            <person name="Garrity G."/>
            <person name="Hugenholtz P."/>
            <person name="Kyrpides N.C."/>
        </authorList>
    </citation>
    <scope>NUCLEOTIDE SEQUENCE [LARGE SCALE GENOMIC DNA]</scope>
    <source>
        <strain evidence="1 2">VKM Ac-2538</strain>
    </source>
</reference>
<name>A0ABY2BFS5_9ACTN</name>
<dbReference type="Proteomes" id="UP000295818">
    <property type="component" value="Unassembled WGS sequence"/>
</dbReference>
<organism evidence="1 2">
    <name type="scientific">Kribbella orskensis</name>
    <dbReference type="NCBI Taxonomy" id="2512216"/>
    <lineage>
        <taxon>Bacteria</taxon>
        <taxon>Bacillati</taxon>
        <taxon>Actinomycetota</taxon>
        <taxon>Actinomycetes</taxon>
        <taxon>Propionibacteriales</taxon>
        <taxon>Kribbellaceae</taxon>
        <taxon>Kribbella</taxon>
    </lineage>
</organism>